<keyword evidence="9 27" id="KW-0808">Transferase</keyword>
<keyword evidence="28" id="KW-1185">Reference proteome</keyword>
<sequence>MVAAPELPLALSISFAPESSTISMTMYNQPEQDKPALPLEFKYKYDPSTPYAPIHEITEDRNARIKQHYWDLWGLGAHSGEEFAQLKISEEFADTPVTINADEIEAFCRVTGLENEAYQKSYKHGMQIPLDFCIKMGWRSIMKPIFPPAIDGDLLKLVHLSNGFRLFEHAPALKVGDLVETVSHIESITNSDTGKTVSVRGVIYLLSSADDKDKQVATGERVPVVEISSSFFYRGKFTDFAQTFSRIAHPTYSVPISNPQAQAVLQAKEWFQWDDESKPLQPGTTLQFKLESMYTYHDKSSYTMMTTTGGAYIITPELKLAVKVATVEYTSEGEGVVIGDACIEYLKRHGAALNQPNMLENGGYTLTKSGQCTFMTPASNLDYSLTSGDTNPIHTNPYFASLASLPGTITHGMHTSARTRKYVEQVVADNIGSRVRKYEVSFTAMCLPSHKMEVRLKHIGMTATGERLIKVETVDLTSGSIVLTGTAEVAQAPTAYVFTGQGSQEPGMGMELYNSSPVARAVWDEADRHLGEVYGFSILEIVRNNPKEKTVHFGGLKGQATRQKYMDMTYTSADDEGHVRTLPLFGDIDLRTSRYTFTSPTGLLYATQFAQIALVVTEKAAFEDMRAKGLFQKDCMFAGHSLGEYSALASIADILPISALVDVVFYRGITMQRAVERDHLNRSSYGMVAANPSRIGKSFGDAALREVVETISRRGNILIEVVNYNVEGQQYVVAGHLVALQSLTNVLNFLKVQKIDLVKLTETMSIEQVKEHLCEIVDECVQKARDLQAKTGFITLERGFATLPLPGIDVPFHSRYLWAGVMPFRTYLSKKVNPAHFNADLLVGRYIPNLTAVPYEVNKEYAERIHTQTSSPRLNKILAAWDEEQWGAPENRNKLGYAILIELLAYQFASPVRWIETQDILFKDFKFERLVELGPSPTLTGMASRTQKLKYDAHDSALGMKRVIYCIAKNQKEIYYQNDDAADDAPAPAAAAPVAAAPKAAPAPVAAAAPPPAPVAAGPAAAVADEPLKAVDTLRIIIAQKLKKPISEVPLTKTIKELVGGKSTLQNEILGDLQGEFASAPEKGEEMPLAELGAALQQGYSGKLGKYTTGLVSRVVGSKMPGGFGLSAIQGHLGKTYGLGAGRIDGVLLFSVTQEPPKRLANEGEARAWVDSVAAAYASMAGISLAAGGGAAAAPAMSFAAPVATGGGAPAAVPDEPLKATDTLRAIIAQKLKKPIAEVPLSKSIKELVGGKSTLQNEILGDLQGEFSSAPEKGEEMPLSELGAALNQGYSGSLGKYTTGLVARMMGGKMPGGFGLSAAKAHLSKAHGLGPGRTDGALLVALTMEPEKRLGGEGDAKAWLDSVAQAYASQAGISLGAAGGAGGGGAVGGGMMINTEQLDKMQEKQDTFVSQQVDLFLRYLGKDSREGHRLADLQKAEVASLQDKLDAISREHGDAYVQGIQPVFNPLKARHFNSSWNWVRQDALMMWMDILFGRLTTVDRDITARCLVIMNRADPALLDYMQYVIDNTPTERGETYVLAKSFGQTLLDNCREMVGQAPLYKDVTFPTAPKTTVTVKGDILSEEVNRPGVSRLEKYVAEMAAGSKVTVQSVNLDKVQDQVEKLYKLVKSQPQISKTHMQSIKSLYAEVVRGLGKDAPAQPPHKPGTRARRPSSQFLRPAAVQEATFLPEDKVPLLHLKRKIGNEWQYSSKLTSLYLDILKEIATSGVTFEHKNALMTGVGKGSIGIEIVKGLLAGGARVVVTTSRYSRSTVEYYQAIYQEVGAKGSSLTVVPFNQGSKQDVEALVDYIYNKEKGLGMDLDYILPFAALPENGREIDGIDDRSELAHRIMLTNVLRLLGAVKSKKAALKLTTRPTEVVLPLSPNHGLFGNDGLYSESKISLETLFNRWSSESWGEYLCIAGAIIGWTRGTGLMSATNTVAEGIEAHGCRTFSAKEMAFNILGLMHPLVFDVAQIEPVWADLNGGMDKLPDLATLTTDIRTKLNLTANNRRAVAKDHSLDYKVQHGPAMEQIHQQVNVAPRANFSLPFPELKPIDAASELAKLRGLIDLEKVVVLTGYAEVGPFGSSRTRWEMEANGTLSIQGTLELAYVMGLIKHFEGRLKDGTLYVGWVDAKTNEPLDDKDVKAAYEKHILAHTGIRLIEPDNFNGYDPKRKGFTQEVEIQHDLEPIEASEEDAARFKREHGVLVDVYSEDGSKFFVKFKKGAKLNIPKAVMFDRLVAGQIPTGWSHKAFGIPDDIASQVDRTALWALVSVAEALMMAGVTDPYELYKYVHPSEVGSSLGSGMGGITSISKMFRDRREEKDVQKDILQETFINTVAGWVNLLLLSSSGPIKVPVGACATALQSVEIACDTILSGKAKIMVAGGYDDFSEEGSYEFANMKATSNSETEFAAGREPNEMSRPTTSTRAGFMESMGCGAQVLMSAKTAIEMGATIYGVVAYTATATDKAGRSIPAPGRGVMGTARELPSKYPSPILDVTYRRRQLEFRRRQISQWLENETELLHMEIEARGEADKSANDYVAERFASIEREAKRQESEALATYGMLAGQDPSIAPLRRALAVWGLTIDDVGVASFHGTSTVANDKNESNAYNEQFRHLGRAKGNACPVIAQKWLTGHPKGGAAAWMMNGMAQVILSGLVPGNRNADNIGEELRAFEYLLYPSKTIQTDGIKAGLLTSFGFGQVGGQALIIHPSYLIGSLEPQQFESYKQKNDVRKKWSYRRFNDFFVNGKLVIIKEGAHFTPEQESPVLLNPLARTVEDKKGSYSMPKELPTQPYSTAKSNAAIASKLVSSATSGVHGVGVDTEMISAIPTSASFLERNFTEAEIAYVKKASDFKASLAARWSAKEAVFKALKTVSKGAAASLKDIEIVSTSSAPQVELHGDAKAVADAAGIKSFELSMSHSEDVACAVAIAQK</sequence>
<evidence type="ECO:0000256" key="21">
    <source>
        <dbReference type="ARBA" id="ARBA00048237"/>
    </source>
</evidence>
<evidence type="ECO:0000256" key="11">
    <source>
        <dbReference type="ARBA" id="ARBA00022801"/>
    </source>
</evidence>
<dbReference type="Gene3D" id="6.10.60.10">
    <property type="match status" value="1"/>
</dbReference>
<dbReference type="InterPro" id="IPR037143">
    <property type="entry name" value="4-PPantetheinyl_Trfase_dom_sf"/>
</dbReference>
<dbReference type="FunFam" id="3.30.70.2490:FF:000001">
    <property type="entry name" value="Fatty acid synthase subunit alpha"/>
    <property type="match status" value="1"/>
</dbReference>
<keyword evidence="27" id="KW-0012">Acyltransferase</keyword>
<dbReference type="GO" id="GO:0008897">
    <property type="term" value="F:holo-[acyl-carrier-protein] synthase activity"/>
    <property type="evidence" value="ECO:0007669"/>
    <property type="project" value="InterPro"/>
</dbReference>
<dbReference type="GO" id="GO:0006633">
    <property type="term" value="P:fatty acid biosynthetic process"/>
    <property type="evidence" value="ECO:0007669"/>
    <property type="project" value="UniProtKB-KW"/>
</dbReference>
<dbReference type="Gene3D" id="3.10.129.10">
    <property type="entry name" value="Hotdog Thioesterase"/>
    <property type="match status" value="1"/>
</dbReference>
<keyword evidence="17" id="KW-0520">NAD</keyword>
<evidence type="ECO:0000259" key="25">
    <source>
        <dbReference type="PROSITE" id="PS50075"/>
    </source>
</evidence>
<evidence type="ECO:0000256" key="22">
    <source>
        <dbReference type="ARBA" id="ARBA00048508"/>
    </source>
</evidence>
<keyword evidence="8" id="KW-0597">Phosphoprotein</keyword>
<evidence type="ECO:0000313" key="28">
    <source>
        <dbReference type="Proteomes" id="UP000237144"/>
    </source>
</evidence>
<dbReference type="InterPro" id="IPR040899">
    <property type="entry name" value="Fas_alpha_ACP"/>
</dbReference>
<evidence type="ECO:0000256" key="19">
    <source>
        <dbReference type="ARBA" id="ARBA00023160"/>
    </source>
</evidence>
<proteinExistence type="inferred from homology"/>
<dbReference type="InterPro" id="IPR018201">
    <property type="entry name" value="Ketoacyl_synth_AS"/>
</dbReference>
<dbReference type="EC" id="2.3.1.41" evidence="4"/>
<dbReference type="InterPro" id="IPR004568">
    <property type="entry name" value="Ppantetheine-prot_Trfase_dom"/>
</dbReference>
<dbReference type="SUPFAM" id="SSF56214">
    <property type="entry name" value="4'-phosphopantetheinyl transferase"/>
    <property type="match status" value="1"/>
</dbReference>
<evidence type="ECO:0000256" key="7">
    <source>
        <dbReference type="ARBA" id="ARBA00022516"/>
    </source>
</evidence>
<comment type="catalytic activity">
    <reaction evidence="22">
        <text>a (3R)-hydroxyacyl-[ACP] + NADP(+) = a 3-oxoacyl-[ACP] + NADPH + H(+)</text>
        <dbReference type="Rhea" id="RHEA:17397"/>
        <dbReference type="Rhea" id="RHEA-COMP:9916"/>
        <dbReference type="Rhea" id="RHEA-COMP:9945"/>
        <dbReference type="ChEBI" id="CHEBI:15378"/>
        <dbReference type="ChEBI" id="CHEBI:57783"/>
        <dbReference type="ChEBI" id="CHEBI:58349"/>
        <dbReference type="ChEBI" id="CHEBI:78776"/>
        <dbReference type="ChEBI" id="CHEBI:78827"/>
        <dbReference type="EC" id="1.1.1.100"/>
    </reaction>
</comment>
<keyword evidence="16" id="KW-0843">Virulence</keyword>
<reference evidence="27 28" key="1">
    <citation type="journal article" date="2018" name="Front. Microbiol.">
        <title>Prospects for Fungal Bioremediation of Acidic Radioactive Waste Sites: Characterization and Genome Sequence of Rhodotorula taiwanensis MD1149.</title>
        <authorList>
            <person name="Tkavc R."/>
            <person name="Matrosova V.Y."/>
            <person name="Grichenko O.E."/>
            <person name="Gostincar C."/>
            <person name="Volpe R.P."/>
            <person name="Klimenkova P."/>
            <person name="Gaidamakova E.K."/>
            <person name="Zhou C.E."/>
            <person name="Stewart B.J."/>
            <person name="Lyman M.G."/>
            <person name="Malfatti S.A."/>
            <person name="Rubinfeld B."/>
            <person name="Courtot M."/>
            <person name="Singh J."/>
            <person name="Dalgard C.L."/>
            <person name="Hamilton T."/>
            <person name="Frey K.G."/>
            <person name="Gunde-Cimerman N."/>
            <person name="Dugan L."/>
            <person name="Daly M.J."/>
        </authorList>
    </citation>
    <scope>NUCLEOTIDE SEQUENCE [LARGE SCALE GENOMIC DNA]</scope>
    <source>
        <strain evidence="27 28">MD1149</strain>
    </source>
</reference>
<dbReference type="Gene3D" id="3.30.1120.100">
    <property type="match status" value="1"/>
</dbReference>
<dbReference type="NCBIfam" id="TIGR00556">
    <property type="entry name" value="pantethn_trn"/>
    <property type="match status" value="1"/>
</dbReference>
<dbReference type="FunFam" id="3.30.70.3330:FF:000001">
    <property type="entry name" value="Fatty acid synthase subunit beta dehydratase"/>
    <property type="match status" value="1"/>
</dbReference>
<dbReference type="GO" id="GO:0004312">
    <property type="term" value="F:fatty acid synthase activity"/>
    <property type="evidence" value="ECO:0007669"/>
    <property type="project" value="InterPro"/>
</dbReference>
<evidence type="ECO:0000256" key="16">
    <source>
        <dbReference type="ARBA" id="ARBA00023026"/>
    </source>
</evidence>
<keyword evidence="15 27" id="KW-0560">Oxidoreductase</keyword>
<dbReference type="GO" id="GO:0004316">
    <property type="term" value="F:3-oxoacyl-[acyl-carrier-protein] reductase (NADPH) activity"/>
    <property type="evidence" value="ECO:0007669"/>
    <property type="project" value="UniProtKB-EC"/>
</dbReference>
<dbReference type="Gene3D" id="3.30.70.3330">
    <property type="match status" value="1"/>
</dbReference>
<dbReference type="InterPro" id="IPR020841">
    <property type="entry name" value="PKS_Beta-ketoAc_synthase_dom"/>
</dbReference>
<dbReference type="CDD" id="cd08950">
    <property type="entry name" value="KR_fFAS_SDR_c_like"/>
    <property type="match status" value="1"/>
</dbReference>
<dbReference type="InterPro" id="IPR014043">
    <property type="entry name" value="Acyl_transferase_dom"/>
</dbReference>
<dbReference type="InterPro" id="IPR016039">
    <property type="entry name" value="Thiolase-like"/>
</dbReference>
<dbReference type="Gene3D" id="3.40.366.10">
    <property type="entry name" value="Malonyl-Coenzyme A Acyl Carrier Protein, domain 2"/>
    <property type="match status" value="1"/>
</dbReference>
<dbReference type="CDD" id="cd03447">
    <property type="entry name" value="FAS_MaoC"/>
    <property type="match status" value="1"/>
</dbReference>
<feature type="domain" description="Carrier" evidence="25">
    <location>
        <begin position="1215"/>
        <end position="1293"/>
    </location>
</feature>
<dbReference type="InterPro" id="IPR040883">
    <property type="entry name" value="FAS_meander"/>
</dbReference>
<dbReference type="EC" id="2.3.1.86" evidence="2"/>
<keyword evidence="13" id="KW-0460">Magnesium</keyword>
<gene>
    <name evidence="27" type="ORF">BMF94_3526</name>
</gene>
<dbReference type="InterPro" id="IPR041550">
    <property type="entry name" value="FASI_helical"/>
</dbReference>
<dbReference type="Pfam" id="PF02801">
    <property type="entry name" value="Ketoacyl-synt_C"/>
    <property type="match status" value="1"/>
</dbReference>
<keyword evidence="18" id="KW-0443">Lipid metabolism</keyword>
<keyword evidence="7" id="KW-0444">Lipid biosynthesis</keyword>
<evidence type="ECO:0000256" key="2">
    <source>
        <dbReference type="ARBA" id="ARBA00012878"/>
    </source>
</evidence>
<dbReference type="GO" id="GO:0004315">
    <property type="term" value="F:3-oxoacyl-[acyl-carrier-protein] synthase activity"/>
    <property type="evidence" value="ECO:0007669"/>
    <property type="project" value="UniProtKB-EC"/>
</dbReference>
<dbReference type="SMART" id="SM00827">
    <property type="entry name" value="PKS_AT"/>
    <property type="match status" value="1"/>
</dbReference>
<dbReference type="Gene3D" id="6.10.140.1410">
    <property type="match status" value="1"/>
</dbReference>
<keyword evidence="10" id="KW-0479">Metal-binding</keyword>
<dbReference type="PROSITE" id="PS00606">
    <property type="entry name" value="KS3_1"/>
    <property type="match status" value="1"/>
</dbReference>
<dbReference type="Pfam" id="PF00698">
    <property type="entry name" value="Acyl_transf_1"/>
    <property type="match status" value="1"/>
</dbReference>
<dbReference type="Pfam" id="PF18314">
    <property type="entry name" value="FAS_I_H"/>
    <property type="match status" value="1"/>
</dbReference>
<dbReference type="InterPro" id="IPR036291">
    <property type="entry name" value="NAD(P)-bd_dom_sf"/>
</dbReference>
<keyword evidence="11" id="KW-0378">Hydrolase</keyword>
<evidence type="ECO:0000256" key="5">
    <source>
        <dbReference type="ARBA" id="ARBA00014008"/>
    </source>
</evidence>
<dbReference type="InterPro" id="IPR014031">
    <property type="entry name" value="Ketoacyl_synth_C"/>
</dbReference>
<dbReference type="InterPro" id="IPR029069">
    <property type="entry name" value="HotDog_dom_sf"/>
</dbReference>
<evidence type="ECO:0000256" key="10">
    <source>
        <dbReference type="ARBA" id="ARBA00022723"/>
    </source>
</evidence>
<dbReference type="Gene3D" id="6.10.250.1930">
    <property type="match status" value="1"/>
</dbReference>
<evidence type="ECO:0000256" key="17">
    <source>
        <dbReference type="ARBA" id="ARBA00023027"/>
    </source>
</evidence>
<keyword evidence="14" id="KW-0521">NADP</keyword>
<dbReference type="PRINTS" id="PR01483">
    <property type="entry name" value="FASYNTHASE"/>
</dbReference>
<dbReference type="SUPFAM" id="SSF51735">
    <property type="entry name" value="NAD(P)-binding Rossmann-fold domains"/>
    <property type="match status" value="1"/>
</dbReference>
<evidence type="ECO:0000256" key="18">
    <source>
        <dbReference type="ARBA" id="ARBA00023098"/>
    </source>
</evidence>
<evidence type="ECO:0000256" key="20">
    <source>
        <dbReference type="ARBA" id="ARBA00023268"/>
    </source>
</evidence>
<dbReference type="InterPro" id="IPR050830">
    <property type="entry name" value="Fungal_FAS"/>
</dbReference>
<feature type="domain" description="Ketosynthase family 3 (KS3)" evidence="26">
    <location>
        <begin position="2147"/>
        <end position="2707"/>
    </location>
</feature>
<dbReference type="Gene3D" id="3.30.70.2490">
    <property type="match status" value="1"/>
</dbReference>
<dbReference type="SUPFAM" id="SSF54637">
    <property type="entry name" value="Thioesterase/thiol ester dehydrase-isomerase"/>
    <property type="match status" value="2"/>
</dbReference>
<dbReference type="GO" id="GO:0000287">
    <property type="term" value="F:magnesium ion binding"/>
    <property type="evidence" value="ECO:0007669"/>
    <property type="project" value="InterPro"/>
</dbReference>
<dbReference type="Pfam" id="PF01575">
    <property type="entry name" value="MaoC_dehydratas"/>
    <property type="match status" value="1"/>
</dbReference>
<dbReference type="InterPro" id="IPR001227">
    <property type="entry name" value="Ac_transferase_dom_sf"/>
</dbReference>
<dbReference type="OrthoDB" id="4251012at2759"/>
<dbReference type="Gene3D" id="3.90.25.70">
    <property type="match status" value="1"/>
</dbReference>
<dbReference type="FunFam" id="3.90.25.70:FF:000001">
    <property type="entry name" value="Fatty acid synthase subunit alpha"/>
    <property type="match status" value="1"/>
</dbReference>
<dbReference type="InterPro" id="IPR039569">
    <property type="entry name" value="FAS1-like_DH_region"/>
</dbReference>
<evidence type="ECO:0000256" key="13">
    <source>
        <dbReference type="ARBA" id="ARBA00022842"/>
    </source>
</evidence>
<feature type="region of interest" description="Disordered" evidence="24">
    <location>
        <begin position="1653"/>
        <end position="1673"/>
    </location>
</feature>
<comment type="catalytic activity">
    <reaction evidence="23">
        <text>a fatty acyl-[ACP] + malonyl-[ACP] + H(+) = a 3-oxoacyl-[ACP] + holo-[ACP] + CO2</text>
        <dbReference type="Rhea" id="RHEA:22836"/>
        <dbReference type="Rhea" id="RHEA-COMP:9623"/>
        <dbReference type="Rhea" id="RHEA-COMP:9685"/>
        <dbReference type="Rhea" id="RHEA-COMP:9916"/>
        <dbReference type="Rhea" id="RHEA-COMP:14125"/>
        <dbReference type="ChEBI" id="CHEBI:15378"/>
        <dbReference type="ChEBI" id="CHEBI:16526"/>
        <dbReference type="ChEBI" id="CHEBI:64479"/>
        <dbReference type="ChEBI" id="CHEBI:78449"/>
        <dbReference type="ChEBI" id="CHEBI:78776"/>
        <dbReference type="ChEBI" id="CHEBI:138651"/>
        <dbReference type="EC" id="2.3.1.41"/>
    </reaction>
</comment>
<organism evidence="27 28">
    <name type="scientific">Rhodotorula taiwanensis</name>
    <dbReference type="NCBI Taxonomy" id="741276"/>
    <lineage>
        <taxon>Eukaryota</taxon>
        <taxon>Fungi</taxon>
        <taxon>Dikarya</taxon>
        <taxon>Basidiomycota</taxon>
        <taxon>Pucciniomycotina</taxon>
        <taxon>Microbotryomycetes</taxon>
        <taxon>Sporidiobolales</taxon>
        <taxon>Sporidiobolaceae</taxon>
        <taxon>Rhodotorula</taxon>
    </lineage>
</organism>
<evidence type="ECO:0000256" key="4">
    <source>
        <dbReference type="ARBA" id="ARBA00013191"/>
    </source>
</evidence>
<keyword evidence="19" id="KW-0275">Fatty acid biosynthesis</keyword>
<name>A0A2S5B8T6_9BASI</name>
<dbReference type="Pfam" id="PF18325">
    <property type="entry name" value="Fas_alpha_ACP"/>
    <property type="match status" value="2"/>
</dbReference>
<dbReference type="Gene3D" id="3.40.47.10">
    <property type="match status" value="1"/>
</dbReference>
<dbReference type="GO" id="GO:0016787">
    <property type="term" value="F:hydrolase activity"/>
    <property type="evidence" value="ECO:0007669"/>
    <property type="project" value="UniProtKB-KW"/>
</dbReference>
<keyword evidence="12" id="KW-0276">Fatty acid metabolism</keyword>
<dbReference type="Pfam" id="PF17951">
    <property type="entry name" value="FAS_meander"/>
    <property type="match status" value="1"/>
</dbReference>
<feature type="domain" description="Carrier" evidence="25">
    <location>
        <begin position="1025"/>
        <end position="1103"/>
    </location>
</feature>
<dbReference type="InterPro" id="IPR014030">
    <property type="entry name" value="Ketoacyl_synth_N"/>
</dbReference>
<evidence type="ECO:0000256" key="23">
    <source>
        <dbReference type="ARBA" id="ARBA00049541"/>
    </source>
</evidence>
<comment type="similarity">
    <text evidence="1">Belongs to the thiolase-like superfamily. Fungal fatty acid synthetase subunit alpha family.</text>
</comment>
<accession>A0A2S5B8T6</accession>
<dbReference type="Gene3D" id="3.90.470.20">
    <property type="entry name" value="4'-phosphopantetheinyl transferase domain"/>
    <property type="match status" value="1"/>
</dbReference>
<keyword evidence="20" id="KW-0511">Multifunctional enzyme</keyword>
<dbReference type="GO" id="GO:0004321">
    <property type="term" value="F:fatty-acyl-CoA synthase activity"/>
    <property type="evidence" value="ECO:0007669"/>
    <property type="project" value="UniProtKB-EC"/>
</dbReference>
<evidence type="ECO:0000256" key="6">
    <source>
        <dbReference type="ARBA" id="ARBA00022450"/>
    </source>
</evidence>
<dbReference type="InterPro" id="IPR008278">
    <property type="entry name" value="4-PPantetheinyl_Trfase_dom"/>
</dbReference>
<dbReference type="EC" id="1.1.1.100" evidence="3"/>
<evidence type="ECO:0000256" key="1">
    <source>
        <dbReference type="ARBA" id="ARBA00007485"/>
    </source>
</evidence>
<dbReference type="SUPFAM" id="SSF53901">
    <property type="entry name" value="Thiolase-like"/>
    <property type="match status" value="2"/>
</dbReference>
<dbReference type="PANTHER" id="PTHR10982:SF21">
    <property type="entry name" value="FATTY ACID SYNTHASE SUBUNIT BETA"/>
    <property type="match status" value="1"/>
</dbReference>
<dbReference type="FunFam" id="3.90.470.20:FF:000005">
    <property type="entry name" value="Fatty acid synthase alpha subunit FasA"/>
    <property type="match status" value="1"/>
</dbReference>
<dbReference type="GO" id="GO:0005835">
    <property type="term" value="C:fatty acid synthase complex"/>
    <property type="evidence" value="ECO:0007669"/>
    <property type="project" value="InterPro"/>
</dbReference>
<dbReference type="InterPro" id="IPR002582">
    <property type="entry name" value="ACPS"/>
</dbReference>
<dbReference type="PROSITE" id="PS50075">
    <property type="entry name" value="CARRIER"/>
    <property type="match status" value="2"/>
</dbReference>
<dbReference type="STRING" id="741276.A0A2S5B8T6"/>
<dbReference type="Pfam" id="PF22235">
    <property type="entry name" value="FAS1_thioest_ins"/>
    <property type="match status" value="1"/>
</dbReference>
<protein>
    <recommendedName>
        <fullName evidence="5">Fatty acid synthase subunit alpha</fullName>
        <ecNumber evidence="3">1.1.1.100</ecNumber>
        <ecNumber evidence="4">2.3.1.41</ecNumber>
        <ecNumber evidence="2">2.3.1.86</ecNumber>
    </recommendedName>
</protein>
<evidence type="ECO:0000256" key="8">
    <source>
        <dbReference type="ARBA" id="ARBA00022553"/>
    </source>
</evidence>
<dbReference type="Pfam" id="PF01648">
    <property type="entry name" value="ACPS"/>
    <property type="match status" value="1"/>
</dbReference>
<dbReference type="InterPro" id="IPR003965">
    <property type="entry name" value="Fatty_acid_synthase"/>
</dbReference>
<dbReference type="InterPro" id="IPR009081">
    <property type="entry name" value="PP-bd_ACP"/>
</dbReference>
<evidence type="ECO:0000256" key="15">
    <source>
        <dbReference type="ARBA" id="ARBA00023002"/>
    </source>
</evidence>
<dbReference type="Proteomes" id="UP000237144">
    <property type="component" value="Unassembled WGS sequence"/>
</dbReference>
<comment type="caution">
    <text evidence="27">The sequence shown here is derived from an EMBL/GenBank/DDBJ whole genome shotgun (WGS) entry which is preliminary data.</text>
</comment>
<dbReference type="HAMAP" id="MF_00101">
    <property type="entry name" value="AcpS"/>
    <property type="match status" value="1"/>
</dbReference>
<evidence type="ECO:0000256" key="9">
    <source>
        <dbReference type="ARBA" id="ARBA00022679"/>
    </source>
</evidence>
<dbReference type="Pfam" id="PF13452">
    <property type="entry name" value="FAS1_DH_region"/>
    <property type="match status" value="1"/>
</dbReference>
<dbReference type="PROSITE" id="PS52004">
    <property type="entry name" value="KS3_2"/>
    <property type="match status" value="1"/>
</dbReference>
<dbReference type="GO" id="GO:0019171">
    <property type="term" value="F:(3R)-hydroxyacyl-[acyl-carrier-protein] dehydratase activity"/>
    <property type="evidence" value="ECO:0007669"/>
    <property type="project" value="InterPro"/>
</dbReference>
<evidence type="ECO:0000313" key="27">
    <source>
        <dbReference type="EMBL" id="POY73193.1"/>
    </source>
</evidence>
<evidence type="ECO:0000256" key="3">
    <source>
        <dbReference type="ARBA" id="ARBA00012948"/>
    </source>
</evidence>
<evidence type="ECO:0000256" key="24">
    <source>
        <dbReference type="SAM" id="MobiDB-lite"/>
    </source>
</evidence>
<dbReference type="Gene3D" id="6.10.140.1400">
    <property type="match status" value="1"/>
</dbReference>
<evidence type="ECO:0000256" key="12">
    <source>
        <dbReference type="ARBA" id="ARBA00022832"/>
    </source>
</evidence>
<dbReference type="CDD" id="cd00828">
    <property type="entry name" value="elong_cond_enzymes"/>
    <property type="match status" value="1"/>
</dbReference>
<dbReference type="Pfam" id="PF00109">
    <property type="entry name" value="ketoacyl-synt"/>
    <property type="match status" value="1"/>
</dbReference>
<dbReference type="InterPro" id="IPR047224">
    <property type="entry name" value="FAS_alpha_su_C"/>
</dbReference>
<dbReference type="InterPro" id="IPR002539">
    <property type="entry name" value="MaoC-like_dom"/>
</dbReference>
<dbReference type="FunFam" id="3.40.366.10:FF:000003">
    <property type="entry name" value="Fatty acid synthase subunit beta dehydratase"/>
    <property type="match status" value="1"/>
</dbReference>
<dbReference type="SUPFAM" id="SSF52151">
    <property type="entry name" value="FabD/lysophospholipase-like"/>
    <property type="match status" value="1"/>
</dbReference>
<dbReference type="EMBL" id="PJQD01000038">
    <property type="protein sequence ID" value="POY73193.1"/>
    <property type="molecule type" value="Genomic_DNA"/>
</dbReference>
<comment type="catalytic activity">
    <reaction evidence="21">
        <text>acetyl-CoA + n malonyl-CoA + 2n NADPH + 4n H(+) = a long-chain-acyl-CoA + n CoA + n CO2 + 2n NADP(+).</text>
        <dbReference type="EC" id="2.3.1.86"/>
    </reaction>
</comment>
<evidence type="ECO:0000259" key="26">
    <source>
        <dbReference type="PROSITE" id="PS52004"/>
    </source>
</evidence>
<evidence type="ECO:0000256" key="14">
    <source>
        <dbReference type="ARBA" id="ARBA00022857"/>
    </source>
</evidence>
<dbReference type="PANTHER" id="PTHR10982">
    <property type="entry name" value="MALONYL COA-ACYL CARRIER PROTEIN TRANSACYLASE"/>
    <property type="match status" value="1"/>
</dbReference>
<dbReference type="InterPro" id="IPR016035">
    <property type="entry name" value="Acyl_Trfase/lysoPLipase"/>
</dbReference>
<keyword evidence="6" id="KW-0596">Phosphopantetheine</keyword>
<dbReference type="Gene3D" id="3.40.50.720">
    <property type="entry name" value="NAD(P)-binding Rossmann-like Domain"/>
    <property type="match status" value="1"/>
</dbReference>